<dbReference type="Proteomes" id="UP000789366">
    <property type="component" value="Unassembled WGS sequence"/>
</dbReference>
<evidence type="ECO:0000313" key="2">
    <source>
        <dbReference type="Proteomes" id="UP000789366"/>
    </source>
</evidence>
<dbReference type="EMBL" id="CAJVPW010001906">
    <property type="protein sequence ID" value="CAG8494642.1"/>
    <property type="molecule type" value="Genomic_DNA"/>
</dbReference>
<reference evidence="1" key="1">
    <citation type="submission" date="2021-06" db="EMBL/GenBank/DDBJ databases">
        <authorList>
            <person name="Kallberg Y."/>
            <person name="Tangrot J."/>
            <person name="Rosling A."/>
        </authorList>
    </citation>
    <scope>NUCLEOTIDE SEQUENCE</scope>
    <source>
        <strain evidence="1">28 12/20/2015</strain>
    </source>
</reference>
<protein>
    <submittedName>
        <fullName evidence="1">9999_t:CDS:1</fullName>
    </submittedName>
</protein>
<feature type="non-terminal residue" evidence="1">
    <location>
        <position position="1"/>
    </location>
</feature>
<organism evidence="1 2">
    <name type="scientific">Cetraspora pellucida</name>
    <dbReference type="NCBI Taxonomy" id="1433469"/>
    <lineage>
        <taxon>Eukaryota</taxon>
        <taxon>Fungi</taxon>
        <taxon>Fungi incertae sedis</taxon>
        <taxon>Mucoromycota</taxon>
        <taxon>Glomeromycotina</taxon>
        <taxon>Glomeromycetes</taxon>
        <taxon>Diversisporales</taxon>
        <taxon>Gigasporaceae</taxon>
        <taxon>Cetraspora</taxon>
    </lineage>
</organism>
<proteinExistence type="predicted"/>
<sequence length="97" mass="11386">NSGKRHWKINRILEKIQHMINYINEILKELVQQQLEIGILLKNSASNNCYSATIPDLIDIVNSIDQRLRFSNKEKTRKRIDTQHYYAAGGGKRIDEY</sequence>
<keyword evidence="2" id="KW-1185">Reference proteome</keyword>
<evidence type="ECO:0000313" key="1">
    <source>
        <dbReference type="EMBL" id="CAG8494642.1"/>
    </source>
</evidence>
<comment type="caution">
    <text evidence="1">The sequence shown here is derived from an EMBL/GenBank/DDBJ whole genome shotgun (WGS) entry which is preliminary data.</text>
</comment>
<name>A0ACA9KUT3_9GLOM</name>
<gene>
    <name evidence="1" type="ORF">SPELUC_LOCUS2721</name>
</gene>
<accession>A0ACA9KUT3</accession>